<dbReference type="PANTHER" id="PTHR32440">
    <property type="entry name" value="PHOSPHATASE DCR2-RELATED-RELATED"/>
    <property type="match status" value="1"/>
</dbReference>
<dbReference type="Pfam" id="PF00149">
    <property type="entry name" value="Metallophos"/>
    <property type="match status" value="1"/>
</dbReference>
<feature type="region of interest" description="Disordered" evidence="1">
    <location>
        <begin position="1"/>
        <end position="73"/>
    </location>
</feature>
<protein>
    <recommendedName>
        <fullName evidence="2">Calcineurin-like phosphoesterase domain-containing protein</fullName>
    </recommendedName>
</protein>
<dbReference type="InterPro" id="IPR004843">
    <property type="entry name" value="Calcineurin-like_PHP"/>
</dbReference>
<sequence>MAVKRTVLKNDNNSNNNKKPSAKAAVGVEVGDAADEECDKLNNKNTNNNDTKNNNNNNKLTVPGMPMAVEAPSSEGRMFGREGRLQPQQQQQGRLFGREGRLRIIQVTDLHIMDIGRAFGATHPQVPGEWCASVGDSQVCLRKTLGLIREAVVSQAVDVAVLTGDIVDARAVSTLEEFLAAFRPLAETLAELGVPWVYIPGNHEEGHGEAYARSDLRELLAMPGSLCPPGSLDSFDQTHLLLIAGGQGLEDDGQPVGWAVLQLMDARWTASTCFITEAQVLSARQGFEQALSQCSEPGAHRSVAKLAFAHEPFDSFADAAIPIVSGQSCYEPRQKMQDSGYLSILREQRFHGLFVGHNHHNDFVRWAAAAAPSSPCNNNSNNNNSSPWLGHGRCGSFFPPSSWEGRYPLPFGRGARLFQVDASRGELSTWVYEEKLGALEASRLVQPL</sequence>
<evidence type="ECO:0000256" key="1">
    <source>
        <dbReference type="SAM" id="MobiDB-lite"/>
    </source>
</evidence>
<gene>
    <name evidence="3" type="ORF">PGLA1383_LOCUS5453</name>
</gene>
<name>A0A813DJA3_POLGL</name>
<reference evidence="3" key="1">
    <citation type="submission" date="2021-02" db="EMBL/GenBank/DDBJ databases">
        <authorList>
            <person name="Dougan E. K."/>
            <person name="Rhodes N."/>
            <person name="Thang M."/>
            <person name="Chan C."/>
        </authorList>
    </citation>
    <scope>NUCLEOTIDE SEQUENCE</scope>
</reference>
<comment type="caution">
    <text evidence="3">The sequence shown here is derived from an EMBL/GenBank/DDBJ whole genome shotgun (WGS) entry which is preliminary data.</text>
</comment>
<feature type="compositionally biased region" description="Low complexity" evidence="1">
    <location>
        <begin position="9"/>
        <end position="31"/>
    </location>
</feature>
<organism evidence="3 4">
    <name type="scientific">Polarella glacialis</name>
    <name type="common">Dinoflagellate</name>
    <dbReference type="NCBI Taxonomy" id="89957"/>
    <lineage>
        <taxon>Eukaryota</taxon>
        <taxon>Sar</taxon>
        <taxon>Alveolata</taxon>
        <taxon>Dinophyceae</taxon>
        <taxon>Suessiales</taxon>
        <taxon>Suessiaceae</taxon>
        <taxon>Polarella</taxon>
    </lineage>
</organism>
<feature type="compositionally biased region" description="Low complexity" evidence="1">
    <location>
        <begin position="43"/>
        <end position="60"/>
    </location>
</feature>
<accession>A0A813DJA3</accession>
<dbReference type="GO" id="GO:0016788">
    <property type="term" value="F:hydrolase activity, acting on ester bonds"/>
    <property type="evidence" value="ECO:0007669"/>
    <property type="project" value="TreeGrafter"/>
</dbReference>
<dbReference type="EMBL" id="CAJNNV010002143">
    <property type="protein sequence ID" value="CAE8586601.1"/>
    <property type="molecule type" value="Genomic_DNA"/>
</dbReference>
<proteinExistence type="predicted"/>
<dbReference type="GO" id="GO:0005737">
    <property type="term" value="C:cytoplasm"/>
    <property type="evidence" value="ECO:0007669"/>
    <property type="project" value="TreeGrafter"/>
</dbReference>
<dbReference type="SUPFAM" id="SSF56300">
    <property type="entry name" value="Metallo-dependent phosphatases"/>
    <property type="match status" value="1"/>
</dbReference>
<dbReference type="AlphaFoldDB" id="A0A813DJA3"/>
<evidence type="ECO:0000259" key="2">
    <source>
        <dbReference type="Pfam" id="PF00149"/>
    </source>
</evidence>
<evidence type="ECO:0000313" key="4">
    <source>
        <dbReference type="Proteomes" id="UP000654075"/>
    </source>
</evidence>
<dbReference type="OrthoDB" id="952271at2759"/>
<evidence type="ECO:0000313" key="3">
    <source>
        <dbReference type="EMBL" id="CAE8586601.1"/>
    </source>
</evidence>
<dbReference type="Proteomes" id="UP000654075">
    <property type="component" value="Unassembled WGS sequence"/>
</dbReference>
<dbReference type="InterPro" id="IPR029052">
    <property type="entry name" value="Metallo-depent_PP-like"/>
</dbReference>
<dbReference type="Gene3D" id="3.60.21.10">
    <property type="match status" value="1"/>
</dbReference>
<feature type="domain" description="Calcineurin-like phosphoesterase" evidence="2">
    <location>
        <begin position="102"/>
        <end position="360"/>
    </location>
</feature>
<keyword evidence="4" id="KW-1185">Reference proteome</keyword>